<feature type="transmembrane region" description="Helical" evidence="13">
    <location>
        <begin position="53"/>
        <end position="75"/>
    </location>
</feature>
<evidence type="ECO:0000256" key="8">
    <source>
        <dbReference type="ARBA" id="ARBA00023065"/>
    </source>
</evidence>
<dbReference type="GO" id="GO:0005228">
    <property type="term" value="F:intracellular sodium-activated potassium channel activity"/>
    <property type="evidence" value="ECO:0007669"/>
    <property type="project" value="TreeGrafter"/>
</dbReference>
<dbReference type="InterPro" id="IPR047871">
    <property type="entry name" value="K_chnl_Slo-like"/>
</dbReference>
<comment type="subcellular location">
    <subcellularLocation>
        <location evidence="1">Cell membrane</location>
        <topology evidence="1">Multi-pass membrane protein</topology>
    </subcellularLocation>
</comment>
<name>A0A4U5NB57_STECR</name>
<evidence type="ECO:0000256" key="3">
    <source>
        <dbReference type="ARBA" id="ARBA00022538"/>
    </source>
</evidence>
<dbReference type="GO" id="GO:0015271">
    <property type="term" value="F:outward rectifier potassium channel activity"/>
    <property type="evidence" value="ECO:0007669"/>
    <property type="project" value="TreeGrafter"/>
</dbReference>
<keyword evidence="6" id="KW-0630">Potassium</keyword>
<evidence type="ECO:0000313" key="15">
    <source>
        <dbReference type="EMBL" id="TKR80079.1"/>
    </source>
</evidence>
<dbReference type="GO" id="GO:0005886">
    <property type="term" value="C:plasma membrane"/>
    <property type="evidence" value="ECO:0007669"/>
    <property type="project" value="UniProtKB-SubCell"/>
</dbReference>
<proteinExistence type="predicted"/>
<organism evidence="15 16">
    <name type="scientific">Steinernema carpocapsae</name>
    <name type="common">Entomopathogenic nematode</name>
    <dbReference type="NCBI Taxonomy" id="34508"/>
    <lineage>
        <taxon>Eukaryota</taxon>
        <taxon>Metazoa</taxon>
        <taxon>Ecdysozoa</taxon>
        <taxon>Nematoda</taxon>
        <taxon>Chromadorea</taxon>
        <taxon>Rhabditida</taxon>
        <taxon>Tylenchina</taxon>
        <taxon>Panagrolaimomorpha</taxon>
        <taxon>Strongyloidoidea</taxon>
        <taxon>Steinernematidae</taxon>
        <taxon>Steinernema</taxon>
    </lineage>
</organism>
<feature type="transmembrane region" description="Helical" evidence="13">
    <location>
        <begin position="111"/>
        <end position="136"/>
    </location>
</feature>
<keyword evidence="10" id="KW-0407">Ion channel</keyword>
<dbReference type="EMBL" id="AZBU02000004">
    <property type="protein sequence ID" value="TKR80079.1"/>
    <property type="molecule type" value="Genomic_DNA"/>
</dbReference>
<dbReference type="InterPro" id="IPR003148">
    <property type="entry name" value="RCK_N"/>
</dbReference>
<dbReference type="PANTHER" id="PTHR10027:SF10">
    <property type="entry name" value="SLOWPOKE 2, ISOFORM D"/>
    <property type="match status" value="1"/>
</dbReference>
<feature type="transmembrane region" description="Helical" evidence="13">
    <location>
        <begin position="148"/>
        <end position="168"/>
    </location>
</feature>
<evidence type="ECO:0000256" key="5">
    <source>
        <dbReference type="ARBA" id="ARBA00022826"/>
    </source>
</evidence>
<reference evidence="15 16" key="1">
    <citation type="journal article" date="2015" name="Genome Biol.">
        <title>Comparative genomics of Steinernema reveals deeply conserved gene regulatory networks.</title>
        <authorList>
            <person name="Dillman A.R."/>
            <person name="Macchietto M."/>
            <person name="Porter C.F."/>
            <person name="Rogers A."/>
            <person name="Williams B."/>
            <person name="Antoshechkin I."/>
            <person name="Lee M.M."/>
            <person name="Goodwin Z."/>
            <person name="Lu X."/>
            <person name="Lewis E.E."/>
            <person name="Goodrich-Blair H."/>
            <person name="Stock S.P."/>
            <person name="Adams B.J."/>
            <person name="Sternberg P.W."/>
            <person name="Mortazavi A."/>
        </authorList>
    </citation>
    <scope>NUCLEOTIDE SEQUENCE [LARGE SCALE GENOMIC DNA]</scope>
    <source>
        <strain evidence="15 16">ALL</strain>
    </source>
</reference>
<evidence type="ECO:0000256" key="12">
    <source>
        <dbReference type="SAM" id="MobiDB-lite"/>
    </source>
</evidence>
<evidence type="ECO:0000256" key="1">
    <source>
        <dbReference type="ARBA" id="ARBA00004651"/>
    </source>
</evidence>
<evidence type="ECO:0000313" key="16">
    <source>
        <dbReference type="Proteomes" id="UP000298663"/>
    </source>
</evidence>
<keyword evidence="16" id="KW-1185">Reference proteome</keyword>
<keyword evidence="2" id="KW-0813">Transport</keyword>
<feature type="compositionally biased region" description="Polar residues" evidence="12">
    <location>
        <begin position="535"/>
        <end position="544"/>
    </location>
</feature>
<keyword evidence="5" id="KW-0631">Potassium channel</keyword>
<evidence type="ECO:0000256" key="6">
    <source>
        <dbReference type="ARBA" id="ARBA00022958"/>
    </source>
</evidence>
<evidence type="ECO:0000256" key="7">
    <source>
        <dbReference type="ARBA" id="ARBA00022989"/>
    </source>
</evidence>
<sequence>MRRFLVKLGILDRRRDPHPEVDRHLARMHYGSDQSFKSRVQQFFFDNYYSSSLCIRIFNLFIKVIACLLYCVRVYQDSRDLPDFVYEEYKHKNYSADDFKWEYFWWVDRSFSLWLTQTIVAAISIAETFVIFYISYKGSVIRLLLTKEFLVECITSGVLLVTVFVPRWREVFVPIFLNSLLATSSLQGILNDFNRSVVFGQSALVRQIISLFSSLACLIFMGTCSIEHLQRAGNRKFDLFMSFYFCLVTLSTVGYGDLYPDTHPARLLVIAMILAAFLFLPSQIEALGQSLAERRQAGEDYMKTGNEVHVVVNVTHMTADFTDDFLNEFYAHPEHQEYIVVLLSPSEMDNKTRLLLKIPKWSSRVHYVRGSALKDEDLHRAKVHDAKACFILSARHVKEKNWIDERTILRSWAVKDFAPNVPQYIRVFCPETKMHIEHAEILICEDEFKYSLLANNCICPGISTFITLLMHTSRGKEGQKSNEPWHKVYGFHSGNEIYDILVGESKFFSEFVGKSFTYASFHAHRSGPSRRPTRNRQIADQTQSWPNSHHAIFGCGLLHGPGQRRIAPRL</sequence>
<feature type="transmembrane region" description="Helical" evidence="13">
    <location>
        <begin position="204"/>
        <end position="225"/>
    </location>
</feature>
<dbReference type="Gene3D" id="1.10.287.70">
    <property type="match status" value="1"/>
</dbReference>
<evidence type="ECO:0000256" key="9">
    <source>
        <dbReference type="ARBA" id="ARBA00023136"/>
    </source>
</evidence>
<protein>
    <recommendedName>
        <fullName evidence="14">RCK N-terminal domain-containing protein</fullName>
    </recommendedName>
</protein>
<dbReference type="Pfam" id="PF07885">
    <property type="entry name" value="Ion_trans_2"/>
    <property type="match status" value="1"/>
</dbReference>
<feature type="domain" description="RCK N-terminal" evidence="14">
    <location>
        <begin position="307"/>
        <end position="443"/>
    </location>
</feature>
<dbReference type="SUPFAM" id="SSF51735">
    <property type="entry name" value="NAD(P)-binding Rossmann-fold domains"/>
    <property type="match status" value="1"/>
</dbReference>
<dbReference type="PROSITE" id="PS51201">
    <property type="entry name" value="RCK_N"/>
    <property type="match status" value="1"/>
</dbReference>
<reference evidence="15 16" key="2">
    <citation type="journal article" date="2019" name="G3 (Bethesda)">
        <title>Hybrid Assembly of the Genome of the Entomopathogenic Nematode Steinernema carpocapsae Identifies the X-Chromosome.</title>
        <authorList>
            <person name="Serra L."/>
            <person name="Macchietto M."/>
            <person name="Macias-Munoz A."/>
            <person name="McGill C.J."/>
            <person name="Rodriguez I.M."/>
            <person name="Rodriguez B."/>
            <person name="Murad R."/>
            <person name="Mortazavi A."/>
        </authorList>
    </citation>
    <scope>NUCLEOTIDE SEQUENCE [LARGE SCALE GENOMIC DNA]</scope>
    <source>
        <strain evidence="15 16">ALL</strain>
    </source>
</reference>
<evidence type="ECO:0000256" key="10">
    <source>
        <dbReference type="ARBA" id="ARBA00023303"/>
    </source>
</evidence>
<feature type="compositionally biased region" description="Basic residues" evidence="12">
    <location>
        <begin position="523"/>
        <end position="534"/>
    </location>
</feature>
<keyword evidence="8" id="KW-0406">Ion transport</keyword>
<dbReference type="Gene3D" id="3.40.50.720">
    <property type="entry name" value="NAD(P)-binding Rossmann-like Domain"/>
    <property type="match status" value="1"/>
</dbReference>
<evidence type="ECO:0000256" key="2">
    <source>
        <dbReference type="ARBA" id="ARBA00022448"/>
    </source>
</evidence>
<evidence type="ECO:0000256" key="4">
    <source>
        <dbReference type="ARBA" id="ARBA00022692"/>
    </source>
</evidence>
<comment type="catalytic activity">
    <reaction evidence="11">
        <text>K(+)(in) = K(+)(out)</text>
        <dbReference type="Rhea" id="RHEA:29463"/>
        <dbReference type="ChEBI" id="CHEBI:29103"/>
    </reaction>
</comment>
<dbReference type="AlphaFoldDB" id="A0A4U5NB57"/>
<keyword evidence="9 13" id="KW-0472">Membrane</keyword>
<keyword evidence="3" id="KW-0633">Potassium transport</keyword>
<dbReference type="PANTHER" id="PTHR10027">
    <property type="entry name" value="CALCIUM-ACTIVATED POTASSIUM CHANNEL ALPHA CHAIN"/>
    <property type="match status" value="1"/>
</dbReference>
<feature type="transmembrane region" description="Helical" evidence="13">
    <location>
        <begin position="237"/>
        <end position="255"/>
    </location>
</feature>
<keyword evidence="4 13" id="KW-0812">Transmembrane</keyword>
<dbReference type="SUPFAM" id="SSF81324">
    <property type="entry name" value="Voltage-gated potassium channels"/>
    <property type="match status" value="1"/>
</dbReference>
<dbReference type="Pfam" id="PF03493">
    <property type="entry name" value="BK_channel_a"/>
    <property type="match status" value="1"/>
</dbReference>
<dbReference type="Proteomes" id="UP000298663">
    <property type="component" value="Unassembled WGS sequence"/>
</dbReference>
<evidence type="ECO:0000256" key="13">
    <source>
        <dbReference type="SAM" id="Phobius"/>
    </source>
</evidence>
<feature type="region of interest" description="Disordered" evidence="12">
    <location>
        <begin position="523"/>
        <end position="544"/>
    </location>
</feature>
<dbReference type="InterPro" id="IPR003929">
    <property type="entry name" value="K_chnl_BK_asu"/>
</dbReference>
<gene>
    <name evidence="15" type="ORF">L596_014209</name>
</gene>
<dbReference type="FunFam" id="3.40.50.720:FF:000011">
    <property type="entry name" value="Potassium channel subfamily T member 1"/>
    <property type="match status" value="1"/>
</dbReference>
<comment type="caution">
    <text evidence="15">The sequence shown here is derived from an EMBL/GenBank/DDBJ whole genome shotgun (WGS) entry which is preliminary data.</text>
</comment>
<dbReference type="Pfam" id="PF22614">
    <property type="entry name" value="Slo-like_RCK"/>
    <property type="match status" value="1"/>
</dbReference>
<dbReference type="InterPro" id="IPR013099">
    <property type="entry name" value="K_chnl_dom"/>
</dbReference>
<feature type="transmembrane region" description="Helical" evidence="13">
    <location>
        <begin position="267"/>
        <end position="287"/>
    </location>
</feature>
<dbReference type="InterPro" id="IPR036291">
    <property type="entry name" value="NAD(P)-bd_dom_sf"/>
</dbReference>
<keyword evidence="7 13" id="KW-1133">Transmembrane helix</keyword>
<evidence type="ECO:0000259" key="14">
    <source>
        <dbReference type="PROSITE" id="PS51201"/>
    </source>
</evidence>
<accession>A0A4U5NB57</accession>
<dbReference type="OrthoDB" id="257992at2759"/>
<evidence type="ECO:0000256" key="11">
    <source>
        <dbReference type="ARBA" id="ARBA00034430"/>
    </source>
</evidence>